<dbReference type="OrthoDB" id="6409228at2759"/>
<proteinExistence type="inferred from homology"/>
<dbReference type="GO" id="GO:0050346">
    <property type="term" value="F:trans-L-3-hydroxyproline dehydratase activity"/>
    <property type="evidence" value="ECO:0007669"/>
    <property type="project" value="UniProtKB-EC"/>
</dbReference>
<dbReference type="RefSeq" id="XP_018066792.1">
    <property type="nucleotide sequence ID" value="XM_018215646.1"/>
</dbReference>
<evidence type="ECO:0000313" key="4">
    <source>
        <dbReference type="EMBL" id="KUJ12437.1"/>
    </source>
</evidence>
<dbReference type="GeneID" id="28825372"/>
<comment type="similarity">
    <text evidence="2">Belongs to the proline racemase family.</text>
</comment>
<name>A0A194WXW3_MOLSC</name>
<dbReference type="PANTHER" id="PTHR33442">
    <property type="entry name" value="TRANS-3-HYDROXY-L-PROLINE DEHYDRATASE"/>
    <property type="match status" value="1"/>
</dbReference>
<dbReference type="AlphaFoldDB" id="A0A194WXW3"/>
<sequence>MEPRGHRDMYGALVRKHTELVDEGYADVGVLFMTNAGYPTMCGHAVIALGRLLVDIHDDENFPNRKRFTYKPDEQVMIIQLHAPCGVIPIAVPTTDNGSKSDPERSVSFFSVPSFPTGINVNISIPENLRWPELGQRTEVKADISYGGAFFCILADRELGFGPHLERADRAALENATRNLKSAIITNKELRVLYSHPKSEALSVLYGILVIDSKEQCMMELAIETRGCETGLCFFANSQIDRSPCGGGVAARVALAWQKNGRTEPWTYHSLVSNAFGGVMGVGAFIGFLCRGNISEVTLKDGRTVQAAPVRVSGFAHYTGAHCFVMEKGDTIGEKGFSMYSGNAFVAPTRVKK</sequence>
<dbReference type="InterPro" id="IPR008794">
    <property type="entry name" value="Pro_racemase_fam"/>
</dbReference>
<comment type="catalytic activity">
    <reaction evidence="1">
        <text>trans-3-hydroxy-L-proline = 1-pyrroline-2-carboxylate + H2O</text>
        <dbReference type="Rhea" id="RHEA:10320"/>
        <dbReference type="ChEBI" id="CHEBI:15377"/>
        <dbReference type="ChEBI" id="CHEBI:39785"/>
        <dbReference type="ChEBI" id="CHEBI:57938"/>
        <dbReference type="EC" id="4.2.1.77"/>
    </reaction>
</comment>
<dbReference type="Proteomes" id="UP000070700">
    <property type="component" value="Unassembled WGS sequence"/>
</dbReference>
<evidence type="ECO:0000313" key="5">
    <source>
        <dbReference type="Proteomes" id="UP000070700"/>
    </source>
</evidence>
<accession>A0A194WXW3</accession>
<dbReference type="PANTHER" id="PTHR33442:SF1">
    <property type="entry name" value="TRANS-3-HYDROXY-L-PROLINE DEHYDRATASE"/>
    <property type="match status" value="1"/>
</dbReference>
<organism evidence="4 5">
    <name type="scientific">Mollisia scopiformis</name>
    <name type="common">Conifer needle endophyte fungus</name>
    <name type="synonym">Phialocephala scopiformis</name>
    <dbReference type="NCBI Taxonomy" id="149040"/>
    <lineage>
        <taxon>Eukaryota</taxon>
        <taxon>Fungi</taxon>
        <taxon>Dikarya</taxon>
        <taxon>Ascomycota</taxon>
        <taxon>Pezizomycotina</taxon>
        <taxon>Leotiomycetes</taxon>
        <taxon>Helotiales</taxon>
        <taxon>Mollisiaceae</taxon>
        <taxon>Mollisia</taxon>
    </lineage>
</organism>
<dbReference type="Pfam" id="PF05544">
    <property type="entry name" value="Pro_racemase"/>
    <property type="match status" value="1"/>
</dbReference>
<evidence type="ECO:0000256" key="1">
    <source>
        <dbReference type="ARBA" id="ARBA00001148"/>
    </source>
</evidence>
<dbReference type="SUPFAM" id="SSF54506">
    <property type="entry name" value="Diaminopimelate epimerase-like"/>
    <property type="match status" value="1"/>
</dbReference>
<dbReference type="Gene3D" id="3.10.310.10">
    <property type="entry name" value="Diaminopimelate Epimerase, Chain A, domain 1"/>
    <property type="match status" value="2"/>
</dbReference>
<reference evidence="4 5" key="1">
    <citation type="submission" date="2015-10" db="EMBL/GenBank/DDBJ databases">
        <title>Full genome of DAOMC 229536 Phialocephala scopiformis, a fungal endophyte of spruce producing the potent anti-insectan compound rugulosin.</title>
        <authorList>
            <consortium name="DOE Joint Genome Institute"/>
            <person name="Walker A.K."/>
            <person name="Frasz S.L."/>
            <person name="Seifert K.A."/>
            <person name="Miller J.D."/>
            <person name="Mondo S.J."/>
            <person name="Labutti K."/>
            <person name="Lipzen A."/>
            <person name="Dockter R."/>
            <person name="Kennedy M."/>
            <person name="Grigoriev I.V."/>
            <person name="Spatafora J.W."/>
        </authorList>
    </citation>
    <scope>NUCLEOTIDE SEQUENCE [LARGE SCALE GENOMIC DNA]</scope>
    <source>
        <strain evidence="4 5">CBS 120377</strain>
    </source>
</reference>
<gene>
    <name evidence="4" type="ORF">LY89DRAFT_688136</name>
</gene>
<dbReference type="EMBL" id="KQ947424">
    <property type="protein sequence ID" value="KUJ12437.1"/>
    <property type="molecule type" value="Genomic_DNA"/>
</dbReference>
<protein>
    <recommendedName>
        <fullName evidence="3">trans-L-3-hydroxyproline dehydratase</fullName>
        <ecNumber evidence="3">4.2.1.77</ecNumber>
    </recommendedName>
</protein>
<evidence type="ECO:0000256" key="3">
    <source>
        <dbReference type="ARBA" id="ARBA00013105"/>
    </source>
</evidence>
<dbReference type="STRING" id="149040.A0A194WXW3"/>
<evidence type="ECO:0000256" key="2">
    <source>
        <dbReference type="ARBA" id="ARBA00007529"/>
    </source>
</evidence>
<dbReference type="InParanoid" id="A0A194WXW3"/>
<dbReference type="KEGG" id="psco:LY89DRAFT_688136"/>
<dbReference type="EC" id="4.2.1.77" evidence="3"/>
<keyword evidence="5" id="KW-1185">Reference proteome</keyword>